<evidence type="ECO:0000256" key="4">
    <source>
        <dbReference type="SAM" id="Coils"/>
    </source>
</evidence>
<keyword evidence="5" id="KW-0472">Membrane</keyword>
<keyword evidence="4" id="KW-0175">Coiled coil</keyword>
<evidence type="ECO:0000256" key="3">
    <source>
        <dbReference type="PROSITE-ProRule" id="PRU00284"/>
    </source>
</evidence>
<dbReference type="Pfam" id="PF00015">
    <property type="entry name" value="MCPsignal"/>
    <property type="match status" value="1"/>
</dbReference>
<proteinExistence type="inferred from homology"/>
<protein>
    <submittedName>
        <fullName evidence="8">Methyl-accepting chemotaxis protein</fullName>
    </submittedName>
</protein>
<dbReference type="EMBL" id="JACOQH010000007">
    <property type="protein sequence ID" value="MBC5754364.1"/>
    <property type="molecule type" value="Genomic_DNA"/>
</dbReference>
<keyword evidence="1 3" id="KW-0807">Transducer</keyword>
<dbReference type="InterPro" id="IPR004089">
    <property type="entry name" value="MCPsignal_dom"/>
</dbReference>
<evidence type="ECO:0000259" key="7">
    <source>
        <dbReference type="PROSITE" id="PS50885"/>
    </source>
</evidence>
<evidence type="ECO:0000256" key="2">
    <source>
        <dbReference type="ARBA" id="ARBA00029447"/>
    </source>
</evidence>
<comment type="caution">
    <text evidence="8">The sequence shown here is derived from an EMBL/GenBank/DDBJ whole genome shotgun (WGS) entry which is preliminary data.</text>
</comment>
<feature type="coiled-coil region" evidence="4">
    <location>
        <begin position="481"/>
        <end position="508"/>
    </location>
</feature>
<feature type="domain" description="HAMP" evidence="7">
    <location>
        <begin position="197"/>
        <end position="250"/>
    </location>
</feature>
<dbReference type="PANTHER" id="PTHR32089:SF112">
    <property type="entry name" value="LYSOZYME-LIKE PROTEIN-RELATED"/>
    <property type="match status" value="1"/>
</dbReference>
<comment type="similarity">
    <text evidence="2">Belongs to the methyl-accepting chemotaxis (MCP) protein family.</text>
</comment>
<dbReference type="RefSeq" id="WP_186982428.1">
    <property type="nucleotide sequence ID" value="NZ_JACOQH010000007.1"/>
</dbReference>
<sequence>MKTIKAKVATLIAATSVLLIVAILAVSLTVMKKNVVNMCENYLYDTCVSASNTLYESFYGDTDQVNMDVRVQYILYNVGIQDMDSSKAYLVDKNGEFLYHDDPDMIGTTMSGNPVMQDVLDQLNSTGVMPPADVKECSVDGSRKYVAYMCTVNDWVVYVEADKSDVLAPITAITTISLIVGAVLIAFAVLVGMLVTGKITGPITKLTAVINDISELNMTGEHEVPVTKDEIGVMGAAVVRMKEKLNDIVGELNDISGKLVSDANTLYDISENVTEASTNNSATNEELAASMEATSQSTENVTNNVQSMNSNAIEVANKIKEGTNLTAHAMDKAKEIHERTGQAREETLKLYESIKGTSEQAIVEAGEVKKINELAKAIQDIADQTTLLSLNASIEAARAGEQGKGFAVVASEIANLASESTETGANIVTIVAQVNASVETLTTCLVDTLKFLEDKVMNDYNVFMESSDEYSTTTQSIEDFMNQANGEVDQLRSAINSITDAMDAINRNINECSVGINDIANKTAEVVELTSESFERSTNCKESAEALEDITSRFQI</sequence>
<evidence type="ECO:0000256" key="1">
    <source>
        <dbReference type="ARBA" id="ARBA00023224"/>
    </source>
</evidence>
<feature type="domain" description="Methyl-accepting transducer" evidence="6">
    <location>
        <begin position="269"/>
        <end position="506"/>
    </location>
</feature>
<reference evidence="8 9" key="1">
    <citation type="submission" date="2020-08" db="EMBL/GenBank/DDBJ databases">
        <title>Genome public.</title>
        <authorList>
            <person name="Liu C."/>
            <person name="Sun Q."/>
        </authorList>
    </citation>
    <scope>NUCLEOTIDE SEQUENCE [LARGE SCALE GENOMIC DNA]</scope>
    <source>
        <strain evidence="8 9">BX0805</strain>
    </source>
</reference>
<evidence type="ECO:0000313" key="8">
    <source>
        <dbReference type="EMBL" id="MBC5754364.1"/>
    </source>
</evidence>
<gene>
    <name evidence="8" type="ORF">H8Z76_10145</name>
</gene>
<name>A0ABR7IBQ4_9FIRM</name>
<feature type="transmembrane region" description="Helical" evidence="5">
    <location>
        <begin position="172"/>
        <end position="195"/>
    </location>
</feature>
<evidence type="ECO:0000256" key="5">
    <source>
        <dbReference type="SAM" id="Phobius"/>
    </source>
</evidence>
<dbReference type="PANTHER" id="PTHR32089">
    <property type="entry name" value="METHYL-ACCEPTING CHEMOTAXIS PROTEIN MCPB"/>
    <property type="match status" value="1"/>
</dbReference>
<dbReference type="Proteomes" id="UP000621540">
    <property type="component" value="Unassembled WGS sequence"/>
</dbReference>
<dbReference type="CDD" id="cd06225">
    <property type="entry name" value="HAMP"/>
    <property type="match status" value="1"/>
</dbReference>
<organism evidence="8 9">
    <name type="scientific">Roseburia yibonii</name>
    <dbReference type="NCBI Taxonomy" id="2763063"/>
    <lineage>
        <taxon>Bacteria</taxon>
        <taxon>Bacillati</taxon>
        <taxon>Bacillota</taxon>
        <taxon>Clostridia</taxon>
        <taxon>Lachnospirales</taxon>
        <taxon>Lachnospiraceae</taxon>
        <taxon>Roseburia</taxon>
    </lineage>
</organism>
<keyword evidence="5" id="KW-0812">Transmembrane</keyword>
<dbReference type="Gene3D" id="1.10.287.950">
    <property type="entry name" value="Methyl-accepting chemotaxis protein"/>
    <property type="match status" value="1"/>
</dbReference>
<dbReference type="SUPFAM" id="SSF58104">
    <property type="entry name" value="Methyl-accepting chemotaxis protein (MCP) signaling domain"/>
    <property type="match status" value="1"/>
</dbReference>
<dbReference type="SMART" id="SM00304">
    <property type="entry name" value="HAMP"/>
    <property type="match status" value="1"/>
</dbReference>
<evidence type="ECO:0000259" key="6">
    <source>
        <dbReference type="PROSITE" id="PS50111"/>
    </source>
</evidence>
<dbReference type="PROSITE" id="PS50885">
    <property type="entry name" value="HAMP"/>
    <property type="match status" value="1"/>
</dbReference>
<dbReference type="Pfam" id="PF00672">
    <property type="entry name" value="HAMP"/>
    <property type="match status" value="1"/>
</dbReference>
<dbReference type="Gene3D" id="3.30.450.20">
    <property type="entry name" value="PAS domain"/>
    <property type="match status" value="1"/>
</dbReference>
<dbReference type="PROSITE" id="PS50111">
    <property type="entry name" value="CHEMOTAXIS_TRANSDUC_2"/>
    <property type="match status" value="1"/>
</dbReference>
<evidence type="ECO:0000313" key="9">
    <source>
        <dbReference type="Proteomes" id="UP000621540"/>
    </source>
</evidence>
<dbReference type="InterPro" id="IPR003660">
    <property type="entry name" value="HAMP_dom"/>
</dbReference>
<keyword evidence="5" id="KW-1133">Transmembrane helix</keyword>
<dbReference type="SMART" id="SM00283">
    <property type="entry name" value="MA"/>
    <property type="match status" value="1"/>
</dbReference>
<keyword evidence="9" id="KW-1185">Reference proteome</keyword>
<accession>A0ABR7IBQ4</accession>